<feature type="domain" description="DUF7927" evidence="3">
    <location>
        <begin position="448"/>
        <end position="567"/>
    </location>
</feature>
<keyword evidence="1" id="KW-0812">Transmembrane</keyword>
<dbReference type="Pfam" id="PF20674">
    <property type="entry name" value="SpaA_3"/>
    <property type="match status" value="1"/>
</dbReference>
<keyword evidence="1" id="KW-0472">Membrane</keyword>
<dbReference type="InterPro" id="IPR013783">
    <property type="entry name" value="Ig-like_fold"/>
</dbReference>
<sequence>MTCTTDPAIFNTGFNSSSGGQTGNGAADERWEVAGGYPGLNHSDADYTGPSGATYPAGATYAPAYAGKINNAWTDSQSGRSQWISAQYVSPAEGQNQQTGGGNWYYRYQFNLAAQVDPASFRLDMSWLADNSVAAVWVNDVAQSGANLPQSPADPYNAPGFIRGQEAVTQMASNWRTGLNTILVQVKSNYPAEGFNAEVRSRALCPTMQVQKTVDGRVDAADQFTVTAADTAGSAVTSTTTAGADTTATSTRVPVTFGSTYTITDAMAEDSPNALSRYDGVLVCTDTTTGQPVATSGTGPSWTVNIATHDAYLCNVTNAMKQYTVTKTASKDVLYPGESIDYSVTVRNSGQGAYREDAPATITDDLSEVLDDATYVDGSASDGATVDGKTLSWSGPLAVGESKTITYSAVVNAPATGDRLLHNKVTPPEGNGGVCDVCETETPVRTFAVQKTSKAEGGIAHAGGKVSYTVSVTNTGKADYTEDAPASFTDDLAKVTDDATYNDDVTDGATVDGDTLSWSGPLKVGETKKITYSVTVHKSKTGDGSLENSVVWPPELGGGCLPDEDACKTIDPVGSFTVEKTSDKTTTGPGGVVHYEVTVKNTGEADYTTEQPASFTDDLSKVTDDATYNDDASKGAAVKGNTLSWKGALAKGKSVTVKYSFTVNDPDTGNRKLTNAVIPGIGGECVTAASCITRTTVVVPPVPVGAAVATGGTAVSAPVWPWIGSGAVAVAGMVTLGLMTLRRRQSTTIGD</sequence>
<evidence type="ECO:0000259" key="2">
    <source>
        <dbReference type="Pfam" id="PF20674"/>
    </source>
</evidence>
<gene>
    <name evidence="4" type="ORF">KK097_10230</name>
</gene>
<evidence type="ECO:0000259" key="3">
    <source>
        <dbReference type="Pfam" id="PF25549"/>
    </source>
</evidence>
<evidence type="ECO:0000313" key="4">
    <source>
        <dbReference type="EMBL" id="MBT1588189.1"/>
    </source>
</evidence>
<feature type="domain" description="DUF7927" evidence="3">
    <location>
        <begin position="324"/>
        <end position="441"/>
    </location>
</feature>
<reference evidence="4 5" key="1">
    <citation type="submission" date="2021-05" db="EMBL/GenBank/DDBJ databases">
        <title>Whole genome sequence of Curtobacterium flaccumfaciens pv. flaccumfaciens strain CFBP 8819.</title>
        <authorList>
            <person name="Osdaghi E."/>
            <person name="Taghouti G."/>
            <person name="Portier P."/>
            <person name="Fazliarab A."/>
            <person name="Taghavi S.M."/>
            <person name="Briand M."/>
            <person name="Le-Saux M."/>
            <person name="Jacques M.-A."/>
        </authorList>
    </citation>
    <scope>NUCLEOTIDE SEQUENCE [LARGE SCALE GENOMIC DNA]</scope>
    <source>
        <strain evidence="4 5">CFBP 8819</strain>
    </source>
</reference>
<name>A0ABS5VGP3_9MICO</name>
<feature type="transmembrane region" description="Helical" evidence="1">
    <location>
        <begin position="719"/>
        <end position="741"/>
    </location>
</feature>
<dbReference type="Gene3D" id="2.60.40.10">
    <property type="entry name" value="Immunoglobulins"/>
    <property type="match status" value="1"/>
</dbReference>
<feature type="domain" description="SpaA-like prealbumin fold" evidence="2">
    <location>
        <begin position="207"/>
        <end position="319"/>
    </location>
</feature>
<keyword evidence="5" id="KW-1185">Reference proteome</keyword>
<comment type="caution">
    <text evidence="4">The sequence shown here is derived from an EMBL/GenBank/DDBJ whole genome shotgun (WGS) entry which is preliminary data.</text>
</comment>
<dbReference type="Pfam" id="PF25549">
    <property type="entry name" value="DUF7927"/>
    <property type="match status" value="3"/>
</dbReference>
<accession>A0ABS5VGP3</accession>
<proteinExistence type="predicted"/>
<evidence type="ECO:0000313" key="5">
    <source>
        <dbReference type="Proteomes" id="UP001519641"/>
    </source>
</evidence>
<feature type="domain" description="DUF7927" evidence="3">
    <location>
        <begin position="577"/>
        <end position="679"/>
    </location>
</feature>
<dbReference type="RefSeq" id="WP_214544632.1">
    <property type="nucleotide sequence ID" value="NZ_JAHEWS010000013.1"/>
</dbReference>
<keyword evidence="1" id="KW-1133">Transmembrane helix</keyword>
<dbReference type="EMBL" id="JAHEWS010000013">
    <property type="protein sequence ID" value="MBT1588189.1"/>
    <property type="molecule type" value="Genomic_DNA"/>
</dbReference>
<protein>
    <submittedName>
        <fullName evidence="4">DUF11 domain-containing protein</fullName>
    </submittedName>
</protein>
<dbReference type="InterPro" id="IPR048834">
    <property type="entry name" value="SpaA_pre-album"/>
</dbReference>
<dbReference type="Proteomes" id="UP001519641">
    <property type="component" value="Unassembled WGS sequence"/>
</dbReference>
<organism evidence="4 5">
    <name type="scientific">Curtobacterium aurantiacum</name>
    <dbReference type="NCBI Taxonomy" id="3236919"/>
    <lineage>
        <taxon>Bacteria</taxon>
        <taxon>Bacillati</taxon>
        <taxon>Actinomycetota</taxon>
        <taxon>Actinomycetes</taxon>
        <taxon>Micrococcales</taxon>
        <taxon>Microbacteriaceae</taxon>
        <taxon>Curtobacterium</taxon>
    </lineage>
</organism>
<dbReference type="InterPro" id="IPR057687">
    <property type="entry name" value="DUF7927"/>
</dbReference>
<evidence type="ECO:0000256" key="1">
    <source>
        <dbReference type="SAM" id="Phobius"/>
    </source>
</evidence>